<evidence type="ECO:0008006" key="3">
    <source>
        <dbReference type="Google" id="ProtNLM"/>
    </source>
</evidence>
<proteinExistence type="predicted"/>
<reference evidence="1 2" key="1">
    <citation type="submission" date="2018-05" db="EMBL/GenBank/DDBJ databases">
        <title>Genomic Encyclopedia of Type Strains, Phase IV (KMG-IV): sequencing the most valuable type-strain genomes for metagenomic binning, comparative biology and taxonomic classification.</title>
        <authorList>
            <person name="Goeker M."/>
        </authorList>
    </citation>
    <scope>NUCLEOTIDE SEQUENCE [LARGE SCALE GENOMIC DNA]</scope>
    <source>
        <strain evidence="1 2">DSM 29661</strain>
    </source>
</reference>
<protein>
    <recommendedName>
        <fullName evidence="3">DUF2322 family protein</fullName>
    </recommendedName>
</protein>
<comment type="caution">
    <text evidence="1">The sequence shown here is derived from an EMBL/GenBank/DDBJ whole genome shotgun (WGS) entry which is preliminary data.</text>
</comment>
<dbReference type="AlphaFoldDB" id="A0A318KVB8"/>
<keyword evidence="2" id="KW-1185">Reference proteome</keyword>
<dbReference type="EMBL" id="QJKI01000001">
    <property type="protein sequence ID" value="PXX81874.1"/>
    <property type="molecule type" value="Genomic_DNA"/>
</dbReference>
<name>A0A318KVB8_9NEIS</name>
<evidence type="ECO:0000313" key="1">
    <source>
        <dbReference type="EMBL" id="PXX81874.1"/>
    </source>
</evidence>
<dbReference type="Pfam" id="PF10084">
    <property type="entry name" value="DUF2322"/>
    <property type="match status" value="1"/>
</dbReference>
<dbReference type="Proteomes" id="UP000247555">
    <property type="component" value="Unassembled WGS sequence"/>
</dbReference>
<gene>
    <name evidence="1" type="ORF">DFR34_101103</name>
</gene>
<dbReference type="InterPro" id="IPR016755">
    <property type="entry name" value="UCP019302"/>
</dbReference>
<dbReference type="PIRSF" id="PIRSF019302">
    <property type="entry name" value="UCP019302"/>
    <property type="match status" value="1"/>
</dbReference>
<accession>A0A318KVB8</accession>
<organism evidence="1 2">
    <name type="scientific">Rivihabitans pingtungensis</name>
    <dbReference type="NCBI Taxonomy" id="1054498"/>
    <lineage>
        <taxon>Bacteria</taxon>
        <taxon>Pseudomonadati</taxon>
        <taxon>Pseudomonadota</taxon>
        <taxon>Betaproteobacteria</taxon>
        <taxon>Neisseriales</taxon>
        <taxon>Aquaspirillaceae</taxon>
        <taxon>Rivihabitans</taxon>
    </lineage>
</organism>
<dbReference type="RefSeq" id="WP_110389198.1">
    <property type="nucleotide sequence ID" value="NZ_QJKI01000001.1"/>
</dbReference>
<dbReference type="OrthoDB" id="7596112at2"/>
<sequence length="110" mass="11436">MTALPAQFRDVLATLPSVAHLAALTLRDASGASVARLENKPGQAGSLAVYHALHQQFGGIHADAARHGLALYAEHTADARARPGAHPNIDRLLAIAEQGAPALSCEFEPA</sequence>
<evidence type="ECO:0000313" key="2">
    <source>
        <dbReference type="Proteomes" id="UP000247555"/>
    </source>
</evidence>